<feature type="compositionally biased region" description="Low complexity" evidence="2">
    <location>
        <begin position="165"/>
        <end position="180"/>
    </location>
</feature>
<dbReference type="CDD" id="cd01389">
    <property type="entry name" value="HMG-box_ROX1-like"/>
    <property type="match status" value="1"/>
</dbReference>
<feature type="compositionally biased region" description="Polar residues" evidence="2">
    <location>
        <begin position="154"/>
        <end position="164"/>
    </location>
</feature>
<dbReference type="Gene3D" id="1.10.30.10">
    <property type="entry name" value="High mobility group box domain"/>
    <property type="match status" value="1"/>
</dbReference>
<dbReference type="GO" id="GO:0005634">
    <property type="term" value="C:nucleus"/>
    <property type="evidence" value="ECO:0007669"/>
    <property type="project" value="UniProtKB-UniRule"/>
</dbReference>
<keyword evidence="1" id="KW-0539">Nucleus</keyword>
<evidence type="ECO:0000256" key="1">
    <source>
        <dbReference type="PROSITE-ProRule" id="PRU00267"/>
    </source>
</evidence>
<feature type="region of interest" description="Disordered" evidence="2">
    <location>
        <begin position="117"/>
        <end position="197"/>
    </location>
</feature>
<organism evidence="4 5">
    <name type="scientific">Acaulospora morrowiae</name>
    <dbReference type="NCBI Taxonomy" id="94023"/>
    <lineage>
        <taxon>Eukaryota</taxon>
        <taxon>Fungi</taxon>
        <taxon>Fungi incertae sedis</taxon>
        <taxon>Mucoromycota</taxon>
        <taxon>Glomeromycotina</taxon>
        <taxon>Glomeromycetes</taxon>
        <taxon>Diversisporales</taxon>
        <taxon>Acaulosporaceae</taxon>
        <taxon>Acaulospora</taxon>
    </lineage>
</organism>
<keyword evidence="5" id="KW-1185">Reference proteome</keyword>
<dbReference type="InterPro" id="IPR036910">
    <property type="entry name" value="HMG_box_dom_sf"/>
</dbReference>
<dbReference type="OrthoDB" id="2350706at2759"/>
<evidence type="ECO:0000313" key="4">
    <source>
        <dbReference type="EMBL" id="CAG8446701.1"/>
    </source>
</evidence>
<gene>
    <name evidence="4" type="ORF">AMORRO_LOCUS655</name>
</gene>
<protein>
    <submittedName>
        <fullName evidence="4">13197_t:CDS:1</fullName>
    </submittedName>
</protein>
<dbReference type="EMBL" id="CAJVPV010000208">
    <property type="protein sequence ID" value="CAG8446701.1"/>
    <property type="molecule type" value="Genomic_DNA"/>
</dbReference>
<dbReference type="Proteomes" id="UP000789342">
    <property type="component" value="Unassembled WGS sequence"/>
</dbReference>
<dbReference type="PROSITE" id="PS50118">
    <property type="entry name" value="HMG_BOX_2"/>
    <property type="match status" value="1"/>
</dbReference>
<feature type="region of interest" description="Disordered" evidence="2">
    <location>
        <begin position="1"/>
        <end position="25"/>
    </location>
</feature>
<sequence length="398" mass="44834">MDEQIRSTNASSNTSELEQSSHVTKNIPKIKLPFPPVINPQDLISLRESPDGTRKLPSRAPNAFIIFRKQFVKAARDEGYFLPMTVISSMASEAWEAETEEVKSEYRRIAKEAHIKRKAMYPKSSTRRRRKDRWNIVSFQPTDSSDSISAITSRIPNDQPLSQYSNNGNGENPSNSPSLNFENTSVSSPEFSSEDGDYSPIIQSLNTFFPGGLDYLITDNSTYNTLGTAPSPYDYCFEVGSNTLEDQTFGFYPSPNNYTSDDDSIYGRSPYLDAEQLYNDYINHSIITNANDDNQSIMTPESIREFNTIIESNIQQNDCYDDWQGFYQLQNSDVGTNDPTNKSREEKSANEDTMWISEQLDMLIEGNRGDNMISTDGWFNISTSLANGCFGEALGIVV</sequence>
<feature type="domain" description="HMG box" evidence="3">
    <location>
        <begin position="57"/>
        <end position="129"/>
    </location>
</feature>
<dbReference type="Pfam" id="PF00505">
    <property type="entry name" value="HMG_box"/>
    <property type="match status" value="1"/>
</dbReference>
<evidence type="ECO:0000256" key="2">
    <source>
        <dbReference type="SAM" id="MobiDB-lite"/>
    </source>
</evidence>
<comment type="caution">
    <text evidence="4">The sequence shown here is derived from an EMBL/GenBank/DDBJ whole genome shotgun (WGS) entry which is preliminary data.</text>
</comment>
<feature type="compositionally biased region" description="Low complexity" evidence="2">
    <location>
        <begin position="142"/>
        <end position="153"/>
    </location>
</feature>
<feature type="compositionally biased region" description="Polar residues" evidence="2">
    <location>
        <begin position="1"/>
        <end position="24"/>
    </location>
</feature>
<dbReference type="AlphaFoldDB" id="A0A9N8V8C2"/>
<accession>A0A9N8V8C2</accession>
<feature type="DNA-binding region" description="HMG box" evidence="1">
    <location>
        <begin position="57"/>
        <end position="129"/>
    </location>
</feature>
<dbReference type="SUPFAM" id="SSF47095">
    <property type="entry name" value="HMG-box"/>
    <property type="match status" value="1"/>
</dbReference>
<evidence type="ECO:0000259" key="3">
    <source>
        <dbReference type="PROSITE" id="PS50118"/>
    </source>
</evidence>
<dbReference type="GO" id="GO:0003677">
    <property type="term" value="F:DNA binding"/>
    <property type="evidence" value="ECO:0007669"/>
    <property type="project" value="UniProtKB-UniRule"/>
</dbReference>
<evidence type="ECO:0000313" key="5">
    <source>
        <dbReference type="Proteomes" id="UP000789342"/>
    </source>
</evidence>
<keyword evidence="1" id="KW-0238">DNA-binding</keyword>
<feature type="compositionally biased region" description="Polar residues" evidence="2">
    <location>
        <begin position="181"/>
        <end position="191"/>
    </location>
</feature>
<dbReference type="InterPro" id="IPR009071">
    <property type="entry name" value="HMG_box_dom"/>
</dbReference>
<name>A0A9N8V8C2_9GLOM</name>
<feature type="compositionally biased region" description="Basic residues" evidence="2">
    <location>
        <begin position="117"/>
        <end position="132"/>
    </location>
</feature>
<proteinExistence type="predicted"/>
<reference evidence="4" key="1">
    <citation type="submission" date="2021-06" db="EMBL/GenBank/DDBJ databases">
        <authorList>
            <person name="Kallberg Y."/>
            <person name="Tangrot J."/>
            <person name="Rosling A."/>
        </authorList>
    </citation>
    <scope>NUCLEOTIDE SEQUENCE</scope>
    <source>
        <strain evidence="4">CL551</strain>
    </source>
</reference>